<keyword evidence="4" id="KW-1185">Reference proteome</keyword>
<feature type="compositionally biased region" description="Low complexity" evidence="1">
    <location>
        <begin position="16"/>
        <end position="25"/>
    </location>
</feature>
<evidence type="ECO:0000256" key="2">
    <source>
        <dbReference type="SAM" id="Phobius"/>
    </source>
</evidence>
<feature type="compositionally biased region" description="Pro residues" evidence="1">
    <location>
        <begin position="26"/>
        <end position="38"/>
    </location>
</feature>
<sequence>MSAGRATHLEPPPQAPTTSSTTHTSPKPPPPPPQPPTHTPIIMRLPPRSTLPDLPQVGRDAAWVPVKIILRALCLLLGLLLAAFALWQRAHDAGDATALVLADVSLSVGLLAAAWNGAEFVTMGARRSARRGLAAEAHVALELLLWVSGVAGSITQAFVGYSMYANSGAATVAFYAVLGYGSFSLFLFPPSKVDLHLFVIYQGRGSLGAHRLTWFPSKNRVLEFGLFVRSCLEVDRRKKDRRIQQLVIALQMQQQQQQQLLLQQQPQHNNNIASPVAESATTWGPEAPPSTSDYDRELNIKYQGPMPEPLYDPRDLQKVLIIDPRLRGIVN</sequence>
<name>A0ABR1SE28_9PEZI</name>
<dbReference type="EMBL" id="JAQQWK010000010">
    <property type="protein sequence ID" value="KAK8029548.1"/>
    <property type="molecule type" value="Genomic_DNA"/>
</dbReference>
<gene>
    <name evidence="3" type="ORF">PG993_010839</name>
</gene>
<feature type="region of interest" description="Disordered" evidence="1">
    <location>
        <begin position="1"/>
        <end position="46"/>
    </location>
</feature>
<keyword evidence="2" id="KW-1133">Transmembrane helix</keyword>
<feature type="transmembrane region" description="Helical" evidence="2">
    <location>
        <begin position="139"/>
        <end position="161"/>
    </location>
</feature>
<feature type="transmembrane region" description="Helical" evidence="2">
    <location>
        <begin position="167"/>
        <end position="188"/>
    </location>
</feature>
<organism evidence="3 4">
    <name type="scientific">Apiospora rasikravindrae</name>
    <dbReference type="NCBI Taxonomy" id="990691"/>
    <lineage>
        <taxon>Eukaryota</taxon>
        <taxon>Fungi</taxon>
        <taxon>Dikarya</taxon>
        <taxon>Ascomycota</taxon>
        <taxon>Pezizomycotina</taxon>
        <taxon>Sordariomycetes</taxon>
        <taxon>Xylariomycetidae</taxon>
        <taxon>Amphisphaeriales</taxon>
        <taxon>Apiosporaceae</taxon>
        <taxon>Apiospora</taxon>
    </lineage>
</organism>
<reference evidence="3 4" key="1">
    <citation type="submission" date="2023-01" db="EMBL/GenBank/DDBJ databases">
        <title>Analysis of 21 Apiospora genomes using comparative genomics revels a genus with tremendous synthesis potential of carbohydrate active enzymes and secondary metabolites.</title>
        <authorList>
            <person name="Sorensen T."/>
        </authorList>
    </citation>
    <scope>NUCLEOTIDE SEQUENCE [LARGE SCALE GENOMIC DNA]</scope>
    <source>
        <strain evidence="3 4">CBS 33761</strain>
    </source>
</reference>
<evidence type="ECO:0000313" key="4">
    <source>
        <dbReference type="Proteomes" id="UP001444661"/>
    </source>
</evidence>
<dbReference type="Proteomes" id="UP001444661">
    <property type="component" value="Unassembled WGS sequence"/>
</dbReference>
<evidence type="ECO:0000313" key="3">
    <source>
        <dbReference type="EMBL" id="KAK8029548.1"/>
    </source>
</evidence>
<comment type="caution">
    <text evidence="3">The sequence shown here is derived from an EMBL/GenBank/DDBJ whole genome shotgun (WGS) entry which is preliminary data.</text>
</comment>
<feature type="transmembrane region" description="Helical" evidence="2">
    <location>
        <begin position="68"/>
        <end position="87"/>
    </location>
</feature>
<protein>
    <submittedName>
        <fullName evidence="3">Uncharacterized protein</fullName>
    </submittedName>
</protein>
<feature type="transmembrane region" description="Helical" evidence="2">
    <location>
        <begin position="99"/>
        <end position="118"/>
    </location>
</feature>
<accession>A0ABR1SE28</accession>
<evidence type="ECO:0000256" key="1">
    <source>
        <dbReference type="SAM" id="MobiDB-lite"/>
    </source>
</evidence>
<keyword evidence="2" id="KW-0812">Transmembrane</keyword>
<keyword evidence="2" id="KW-0472">Membrane</keyword>
<proteinExistence type="predicted"/>